<feature type="domain" description="Carrier" evidence="3">
    <location>
        <begin position="1"/>
        <end position="78"/>
    </location>
</feature>
<keyword evidence="2" id="KW-0597">Phosphoprotein</keyword>
<accession>A0A561TW20</accession>
<evidence type="ECO:0000313" key="5">
    <source>
        <dbReference type="Proteomes" id="UP000317940"/>
    </source>
</evidence>
<dbReference type="OrthoDB" id="3192863at2"/>
<dbReference type="EMBL" id="VIWT01000002">
    <property type="protein sequence ID" value="TWF91308.1"/>
    <property type="molecule type" value="Genomic_DNA"/>
</dbReference>
<organism evidence="4 5">
    <name type="scientific">Kitasatospora viridis</name>
    <dbReference type="NCBI Taxonomy" id="281105"/>
    <lineage>
        <taxon>Bacteria</taxon>
        <taxon>Bacillati</taxon>
        <taxon>Actinomycetota</taxon>
        <taxon>Actinomycetes</taxon>
        <taxon>Kitasatosporales</taxon>
        <taxon>Streptomycetaceae</taxon>
        <taxon>Kitasatospora</taxon>
    </lineage>
</organism>
<evidence type="ECO:0000313" key="4">
    <source>
        <dbReference type="EMBL" id="TWF91308.1"/>
    </source>
</evidence>
<proteinExistence type="predicted"/>
<keyword evidence="5" id="KW-1185">Reference proteome</keyword>
<keyword evidence="1" id="KW-0596">Phosphopantetheine</keyword>
<dbReference type="GO" id="GO:0017000">
    <property type="term" value="P:antibiotic biosynthetic process"/>
    <property type="evidence" value="ECO:0007669"/>
    <property type="project" value="UniProtKB-ARBA"/>
</dbReference>
<name>A0A561TW20_9ACTN</name>
<dbReference type="SUPFAM" id="SSF47336">
    <property type="entry name" value="ACP-like"/>
    <property type="match status" value="1"/>
</dbReference>
<dbReference type="PROSITE" id="PS50075">
    <property type="entry name" value="CARRIER"/>
    <property type="match status" value="1"/>
</dbReference>
<dbReference type="GO" id="GO:0031177">
    <property type="term" value="F:phosphopantetheine binding"/>
    <property type="evidence" value="ECO:0007669"/>
    <property type="project" value="InterPro"/>
</dbReference>
<dbReference type="InterPro" id="IPR036736">
    <property type="entry name" value="ACP-like_sf"/>
</dbReference>
<dbReference type="Gene3D" id="1.10.1200.10">
    <property type="entry name" value="ACP-like"/>
    <property type="match status" value="1"/>
</dbReference>
<comment type="caution">
    <text evidence="4">The sequence shown here is derived from an EMBL/GenBank/DDBJ whole genome shotgun (WGS) entry which is preliminary data.</text>
</comment>
<sequence>MTKLFEPIKAKLAHHFNIPEASITPDATFEDLGLDSLGTVELLCVLQDELGLRLPADDALKAPDTTIAQAVAAVEAAQPQAAGEDLRSATVA</sequence>
<dbReference type="Proteomes" id="UP000317940">
    <property type="component" value="Unassembled WGS sequence"/>
</dbReference>
<dbReference type="InterPro" id="IPR020806">
    <property type="entry name" value="PKS_PP-bd"/>
</dbReference>
<dbReference type="Pfam" id="PF00550">
    <property type="entry name" value="PP-binding"/>
    <property type="match status" value="1"/>
</dbReference>
<evidence type="ECO:0000259" key="3">
    <source>
        <dbReference type="PROSITE" id="PS50075"/>
    </source>
</evidence>
<evidence type="ECO:0000256" key="2">
    <source>
        <dbReference type="ARBA" id="ARBA00022553"/>
    </source>
</evidence>
<dbReference type="InterPro" id="IPR009081">
    <property type="entry name" value="PP-bd_ACP"/>
</dbReference>
<dbReference type="SMART" id="SM00823">
    <property type="entry name" value="PKS_PP"/>
    <property type="match status" value="1"/>
</dbReference>
<dbReference type="AlphaFoldDB" id="A0A561TW20"/>
<gene>
    <name evidence="4" type="ORF">FHX73_12420</name>
</gene>
<reference evidence="4 5" key="1">
    <citation type="submission" date="2019-06" db="EMBL/GenBank/DDBJ databases">
        <title>Sequencing the genomes of 1000 actinobacteria strains.</title>
        <authorList>
            <person name="Klenk H.-P."/>
        </authorList>
    </citation>
    <scope>NUCLEOTIDE SEQUENCE [LARGE SCALE GENOMIC DNA]</scope>
    <source>
        <strain evidence="4 5">DSM 44826</strain>
    </source>
</reference>
<protein>
    <submittedName>
        <fullName evidence="4">Acyl carrier protein</fullName>
    </submittedName>
</protein>
<dbReference type="RefSeq" id="WP_145908915.1">
    <property type="nucleotide sequence ID" value="NZ_BAAAMZ010000010.1"/>
</dbReference>
<evidence type="ECO:0000256" key="1">
    <source>
        <dbReference type="ARBA" id="ARBA00022450"/>
    </source>
</evidence>